<dbReference type="GO" id="GO:0016020">
    <property type="term" value="C:membrane"/>
    <property type="evidence" value="ECO:0007669"/>
    <property type="project" value="UniProtKB-SubCell"/>
</dbReference>
<feature type="transmembrane region" description="Helical" evidence="4">
    <location>
        <begin position="108"/>
        <end position="129"/>
    </location>
</feature>
<keyword evidence="4" id="KW-0812">Transmembrane</keyword>
<sequence>MSLTTNNTPSSSIESGNKKSTPIQDSPSDGLDSTYSWIVAVTATLGYLMIFGNFNAFGIFQEYYINTMFPNVAVGTVSWIGTISFTISLAGGVFASGILSIIGIRYTALLGCLLSSIGLLFASFSNAIWQLVITQGLIFGLGSSLIINCCLLMPSLWFEKHKILAIAMISSGSGYGTLVIGPIITRTIKRYGIHWSFRILFFMNFAVTGLVAAVFKPRTEFKPLRTVVRLSLLKKPLTLFICFGGFFCQWGYTIPSLYFPASYRAIGGTRTASSNTIIAFSIASGTSRISSAFLAKKFGANTTLIFAMLISAILIFSIWLTTKNLTVYYVFYTLYGFACPLLFPLSPVIIANNYPTEEISQVNGLLYLFYGLSTLVGTPIAGLVFDHLGTRENYKPVIILGGILYIISCLILVAQLVYCKKYIPKLKTGRI</sequence>
<comment type="similarity">
    <text evidence="2">Belongs to the major facilitator superfamily. Monocarboxylate porter (TC 2.A.1.13) family.</text>
</comment>
<evidence type="ECO:0000256" key="2">
    <source>
        <dbReference type="ARBA" id="ARBA00006727"/>
    </source>
</evidence>
<evidence type="ECO:0000313" key="7">
    <source>
        <dbReference type="Proteomes" id="UP000245699"/>
    </source>
</evidence>
<name>A0A2T9YM61_9FUNG</name>
<dbReference type="EMBL" id="MBFT01000323">
    <property type="protein sequence ID" value="PVU93411.1"/>
    <property type="molecule type" value="Genomic_DNA"/>
</dbReference>
<dbReference type="AlphaFoldDB" id="A0A2T9YM61"/>
<organism evidence="6 7">
    <name type="scientific">Furculomyces boomerangus</name>
    <dbReference type="NCBI Taxonomy" id="61424"/>
    <lineage>
        <taxon>Eukaryota</taxon>
        <taxon>Fungi</taxon>
        <taxon>Fungi incertae sedis</taxon>
        <taxon>Zoopagomycota</taxon>
        <taxon>Kickxellomycotina</taxon>
        <taxon>Harpellomycetes</taxon>
        <taxon>Harpellales</taxon>
        <taxon>Harpellaceae</taxon>
        <taxon>Furculomyces</taxon>
    </lineage>
</organism>
<feature type="transmembrane region" description="Helical" evidence="4">
    <location>
        <begin position="397"/>
        <end position="418"/>
    </location>
</feature>
<feature type="transmembrane region" description="Helical" evidence="4">
    <location>
        <begin position="364"/>
        <end position="385"/>
    </location>
</feature>
<feature type="transmembrane region" description="Helical" evidence="4">
    <location>
        <begin position="298"/>
        <end position="320"/>
    </location>
</feature>
<feature type="transmembrane region" description="Helical" evidence="4">
    <location>
        <begin position="237"/>
        <end position="259"/>
    </location>
</feature>
<dbReference type="InterPro" id="IPR011701">
    <property type="entry name" value="MFS"/>
</dbReference>
<gene>
    <name evidence="6" type="ORF">BB559_003303</name>
</gene>
<keyword evidence="7" id="KW-1185">Reference proteome</keyword>
<keyword evidence="4" id="KW-0472">Membrane</keyword>
<evidence type="ECO:0000259" key="5">
    <source>
        <dbReference type="PROSITE" id="PS50850"/>
    </source>
</evidence>
<dbReference type="OrthoDB" id="6499973at2759"/>
<dbReference type="PROSITE" id="PS50850">
    <property type="entry name" value="MFS"/>
    <property type="match status" value="1"/>
</dbReference>
<dbReference type="GO" id="GO:0022857">
    <property type="term" value="F:transmembrane transporter activity"/>
    <property type="evidence" value="ECO:0007669"/>
    <property type="project" value="InterPro"/>
</dbReference>
<feature type="region of interest" description="Disordered" evidence="3">
    <location>
        <begin position="1"/>
        <end position="30"/>
    </location>
</feature>
<dbReference type="InterPro" id="IPR050327">
    <property type="entry name" value="Proton-linked_MCT"/>
</dbReference>
<dbReference type="Proteomes" id="UP000245699">
    <property type="component" value="Unassembled WGS sequence"/>
</dbReference>
<evidence type="ECO:0000256" key="4">
    <source>
        <dbReference type="SAM" id="Phobius"/>
    </source>
</evidence>
<accession>A0A2T9YM61</accession>
<feature type="transmembrane region" description="Helical" evidence="4">
    <location>
        <begin position="72"/>
        <end position="102"/>
    </location>
</feature>
<proteinExistence type="inferred from homology"/>
<feature type="transmembrane region" description="Helical" evidence="4">
    <location>
        <begin position="326"/>
        <end position="352"/>
    </location>
</feature>
<dbReference type="PANTHER" id="PTHR11360:SF284">
    <property type="entry name" value="EG:103B4.3 PROTEIN-RELATED"/>
    <property type="match status" value="1"/>
</dbReference>
<dbReference type="InterPro" id="IPR036259">
    <property type="entry name" value="MFS_trans_sf"/>
</dbReference>
<dbReference type="Pfam" id="PF07690">
    <property type="entry name" value="MFS_1"/>
    <property type="match status" value="1"/>
</dbReference>
<keyword evidence="4" id="KW-1133">Transmembrane helix</keyword>
<reference evidence="6 7" key="1">
    <citation type="journal article" date="2018" name="MBio">
        <title>Comparative Genomics Reveals the Core Gene Toolbox for the Fungus-Insect Symbiosis.</title>
        <authorList>
            <person name="Wang Y."/>
            <person name="Stata M."/>
            <person name="Wang W."/>
            <person name="Stajich J.E."/>
            <person name="White M.M."/>
            <person name="Moncalvo J.M."/>
        </authorList>
    </citation>
    <scope>NUCLEOTIDE SEQUENCE [LARGE SCALE GENOMIC DNA]</scope>
    <source>
        <strain evidence="6 7">AUS-77-4</strain>
    </source>
</reference>
<feature type="transmembrane region" description="Helical" evidence="4">
    <location>
        <begin position="197"/>
        <end position="217"/>
    </location>
</feature>
<comment type="subcellular location">
    <subcellularLocation>
        <location evidence="1">Membrane</location>
        <topology evidence="1">Multi-pass membrane protein</topology>
    </subcellularLocation>
</comment>
<feature type="domain" description="Major facilitator superfamily (MFS) profile" evidence="5">
    <location>
        <begin position="237"/>
        <end position="431"/>
    </location>
</feature>
<dbReference type="Gene3D" id="1.20.1250.20">
    <property type="entry name" value="MFS general substrate transporter like domains"/>
    <property type="match status" value="2"/>
</dbReference>
<evidence type="ECO:0000256" key="3">
    <source>
        <dbReference type="SAM" id="MobiDB-lite"/>
    </source>
</evidence>
<dbReference type="PANTHER" id="PTHR11360">
    <property type="entry name" value="MONOCARBOXYLATE TRANSPORTER"/>
    <property type="match status" value="1"/>
</dbReference>
<feature type="transmembrane region" description="Helical" evidence="4">
    <location>
        <begin position="136"/>
        <end position="157"/>
    </location>
</feature>
<comment type="caution">
    <text evidence="6">The sequence shown here is derived from an EMBL/GenBank/DDBJ whole genome shotgun (WGS) entry which is preliminary data.</text>
</comment>
<dbReference type="SUPFAM" id="SSF103473">
    <property type="entry name" value="MFS general substrate transporter"/>
    <property type="match status" value="1"/>
</dbReference>
<feature type="transmembrane region" description="Helical" evidence="4">
    <location>
        <begin position="35"/>
        <end position="60"/>
    </location>
</feature>
<evidence type="ECO:0000256" key="1">
    <source>
        <dbReference type="ARBA" id="ARBA00004141"/>
    </source>
</evidence>
<dbReference type="InterPro" id="IPR020846">
    <property type="entry name" value="MFS_dom"/>
</dbReference>
<feature type="transmembrane region" description="Helical" evidence="4">
    <location>
        <begin position="163"/>
        <end position="185"/>
    </location>
</feature>
<protein>
    <recommendedName>
        <fullName evidence="5">Major facilitator superfamily (MFS) profile domain-containing protein</fullName>
    </recommendedName>
</protein>
<evidence type="ECO:0000313" key="6">
    <source>
        <dbReference type="EMBL" id="PVU93411.1"/>
    </source>
</evidence>